<dbReference type="GO" id="GO:0003746">
    <property type="term" value="F:translation elongation factor activity"/>
    <property type="evidence" value="ECO:0007669"/>
    <property type="project" value="UniProtKB-KW"/>
</dbReference>
<keyword evidence="13" id="KW-0648">Protein biosynthesis</keyword>
<organism evidence="13 14">
    <name type="scientific">Maudiozyma saulgeensis</name>
    <dbReference type="NCBI Taxonomy" id="1789683"/>
    <lineage>
        <taxon>Eukaryota</taxon>
        <taxon>Fungi</taxon>
        <taxon>Dikarya</taxon>
        <taxon>Ascomycota</taxon>
        <taxon>Saccharomycotina</taxon>
        <taxon>Saccharomycetes</taxon>
        <taxon>Saccharomycetales</taxon>
        <taxon>Saccharomycetaceae</taxon>
        <taxon>Maudiozyma</taxon>
    </lineage>
</organism>
<dbReference type="SUPFAM" id="SSF46942">
    <property type="entry name" value="Elongation factor TFIIS domain 2"/>
    <property type="match status" value="1"/>
</dbReference>
<dbReference type="GO" id="GO:0008270">
    <property type="term" value="F:zinc ion binding"/>
    <property type="evidence" value="ECO:0007669"/>
    <property type="project" value="UniProtKB-UniRule"/>
</dbReference>
<dbReference type="PROSITE" id="PS51321">
    <property type="entry name" value="TFIIS_CENTRAL"/>
    <property type="match status" value="1"/>
</dbReference>
<dbReference type="GO" id="GO:0031564">
    <property type="term" value="P:transcription antitermination"/>
    <property type="evidence" value="ECO:0007669"/>
    <property type="project" value="TreeGrafter"/>
</dbReference>
<dbReference type="Pfam" id="PF07500">
    <property type="entry name" value="TFIIS_M"/>
    <property type="match status" value="1"/>
</dbReference>
<dbReference type="GO" id="GO:0006368">
    <property type="term" value="P:transcription elongation by RNA polymerase II"/>
    <property type="evidence" value="ECO:0007669"/>
    <property type="project" value="InterPro"/>
</dbReference>
<dbReference type="InterPro" id="IPR036575">
    <property type="entry name" value="TFIIS_cen_dom_sf"/>
</dbReference>
<keyword evidence="8" id="KW-0804">Transcription</keyword>
<evidence type="ECO:0000256" key="3">
    <source>
        <dbReference type="ARBA" id="ARBA00022771"/>
    </source>
</evidence>
<gene>
    <name evidence="13" type="ORF">KASA_0J02706G</name>
</gene>
<evidence type="ECO:0000259" key="12">
    <source>
        <dbReference type="PROSITE" id="PS51321"/>
    </source>
</evidence>
<evidence type="ECO:0000256" key="6">
    <source>
        <dbReference type="PROSITE-ProRule" id="PRU00472"/>
    </source>
</evidence>
<comment type="subcellular location">
    <subcellularLocation>
        <location evidence="1 7 8">Nucleus</location>
    </subcellularLocation>
</comment>
<dbReference type="GO" id="GO:0001139">
    <property type="term" value="F:RNA polymerase II complex recruiting activity"/>
    <property type="evidence" value="ECO:0007669"/>
    <property type="project" value="TreeGrafter"/>
</dbReference>
<keyword evidence="2 8" id="KW-0479">Metal-binding</keyword>
<keyword evidence="14" id="KW-1185">Reference proteome</keyword>
<dbReference type="GO" id="GO:0031440">
    <property type="term" value="P:regulation of mRNA 3'-end processing"/>
    <property type="evidence" value="ECO:0007669"/>
    <property type="project" value="TreeGrafter"/>
</dbReference>
<evidence type="ECO:0000313" key="13">
    <source>
        <dbReference type="EMBL" id="SMN21927.1"/>
    </source>
</evidence>
<dbReference type="CDD" id="cd13749">
    <property type="entry name" value="Zn-ribbon_TFIIS"/>
    <property type="match status" value="1"/>
</dbReference>
<keyword evidence="8" id="KW-0805">Transcription regulation</keyword>
<protein>
    <recommendedName>
        <fullName evidence="8">Transcription elongation factor</fullName>
    </recommendedName>
</protein>
<dbReference type="Gene3D" id="2.20.25.10">
    <property type="match status" value="1"/>
</dbReference>
<evidence type="ECO:0000259" key="10">
    <source>
        <dbReference type="PROSITE" id="PS51133"/>
    </source>
</evidence>
<keyword evidence="13" id="KW-0251">Elongation factor</keyword>
<name>A0A1X7R8D5_9SACH</name>
<dbReference type="STRING" id="1789683.A0A1X7R8D5"/>
<dbReference type="PROSITE" id="PS51133">
    <property type="entry name" value="ZF_TFIIS_2"/>
    <property type="match status" value="1"/>
</dbReference>
<comment type="function">
    <text evidence="8">Necessary for efficient RNA polymerase II transcription elongation past template-encoded arresting sites.</text>
</comment>
<evidence type="ECO:0000256" key="1">
    <source>
        <dbReference type="ARBA" id="ARBA00004123"/>
    </source>
</evidence>
<dbReference type="NCBIfam" id="TIGR01385">
    <property type="entry name" value="TFSII"/>
    <property type="match status" value="1"/>
</dbReference>
<dbReference type="PROSITE" id="PS51319">
    <property type="entry name" value="TFIIS_N"/>
    <property type="match status" value="1"/>
</dbReference>
<feature type="region of interest" description="Disordered" evidence="9">
    <location>
        <begin position="81"/>
        <end position="136"/>
    </location>
</feature>
<dbReference type="GO" id="GO:0000977">
    <property type="term" value="F:RNA polymerase II transcription regulatory region sequence-specific DNA binding"/>
    <property type="evidence" value="ECO:0007669"/>
    <property type="project" value="TreeGrafter"/>
</dbReference>
<dbReference type="PROSITE" id="PS00466">
    <property type="entry name" value="ZF_TFIIS_1"/>
    <property type="match status" value="1"/>
</dbReference>
<evidence type="ECO:0000256" key="5">
    <source>
        <dbReference type="ARBA" id="ARBA00023242"/>
    </source>
</evidence>
<proteinExistence type="inferred from homology"/>
<dbReference type="SMART" id="SM00510">
    <property type="entry name" value="TFS2M"/>
    <property type="match status" value="1"/>
</dbReference>
<dbReference type="GO" id="GO:0005634">
    <property type="term" value="C:nucleus"/>
    <property type="evidence" value="ECO:0007669"/>
    <property type="project" value="UniProtKB-SubCell"/>
</dbReference>
<dbReference type="AlphaFoldDB" id="A0A1X7R8D5"/>
<accession>A0A1X7R8D5</accession>
<feature type="domain" description="TFIIS N-terminal" evidence="11">
    <location>
        <begin position="1"/>
        <end position="79"/>
    </location>
</feature>
<dbReference type="SUPFAM" id="SSF47676">
    <property type="entry name" value="Conserved domain common to transcription factors TFIIS, elongin A, CRSP70"/>
    <property type="match status" value="1"/>
</dbReference>
<keyword evidence="3 6" id="KW-0863">Zinc-finger</keyword>
<feature type="compositionally biased region" description="Polar residues" evidence="9">
    <location>
        <begin position="108"/>
        <end position="135"/>
    </location>
</feature>
<dbReference type="SMART" id="SM00509">
    <property type="entry name" value="TFS2N"/>
    <property type="match status" value="1"/>
</dbReference>
<evidence type="ECO:0000259" key="11">
    <source>
        <dbReference type="PROSITE" id="PS51319"/>
    </source>
</evidence>
<feature type="domain" description="TFIIS central" evidence="12">
    <location>
        <begin position="152"/>
        <end position="268"/>
    </location>
</feature>
<evidence type="ECO:0000313" key="14">
    <source>
        <dbReference type="Proteomes" id="UP000196158"/>
    </source>
</evidence>
<dbReference type="SUPFAM" id="SSF57783">
    <property type="entry name" value="Zinc beta-ribbon"/>
    <property type="match status" value="1"/>
</dbReference>
<dbReference type="PANTHER" id="PTHR11477">
    <property type="entry name" value="TRANSCRIPTION FACTOR S-II ZINC FINGER DOMAIN-CONTAINING PROTEIN"/>
    <property type="match status" value="1"/>
</dbReference>
<evidence type="ECO:0000256" key="7">
    <source>
        <dbReference type="PROSITE-ProRule" id="PRU00649"/>
    </source>
</evidence>
<evidence type="ECO:0000256" key="9">
    <source>
        <dbReference type="SAM" id="MobiDB-lite"/>
    </source>
</evidence>
<dbReference type="GO" id="GO:0006362">
    <property type="term" value="P:transcription elongation by RNA polymerase I"/>
    <property type="evidence" value="ECO:0007669"/>
    <property type="project" value="TreeGrafter"/>
</dbReference>
<dbReference type="PANTHER" id="PTHR11477:SF0">
    <property type="entry name" value="IP08861P-RELATED"/>
    <property type="match status" value="1"/>
</dbReference>
<dbReference type="Pfam" id="PF01096">
    <property type="entry name" value="Zn_ribbon_TFIIS"/>
    <property type="match status" value="1"/>
</dbReference>
<dbReference type="InterPro" id="IPR003618">
    <property type="entry name" value="TFIIS_cen_dom"/>
</dbReference>
<dbReference type="Pfam" id="PF08711">
    <property type="entry name" value="Med26"/>
    <property type="match status" value="1"/>
</dbReference>
<dbReference type="EMBL" id="FXLY01000009">
    <property type="protein sequence ID" value="SMN21927.1"/>
    <property type="molecule type" value="Genomic_DNA"/>
</dbReference>
<sequence>MESKEVLSLIKNLEQSKTNDQIVLDILKTLEKEVVPTEKLLRETRVGVEVNKFKKSSNPEIAKLVRKIISAWKDVINKNKLKMRQQQQQQSSSSGVTPSDNKPDGSKENSVSSTITTDANGSISKKVSKFQSSKTRNAKNDGVNTIIYHIKLRDNVIRALYDSLAKESEHPPNYILQLAIEIEKEMNKLNDIMTHEKQYKEKYRVIYSNIISKNNADLKVKITNGDLTPNFLVTCDPKELAPESLRKKLEEIKEKNLFNAQGATIERSVTDRFQCGKCKERKVSYYQLQTRSADEPLTTFCTCEVCGNRWKFS</sequence>
<dbReference type="InterPro" id="IPR003617">
    <property type="entry name" value="TFIIS/CRSP70_N_sub"/>
</dbReference>
<dbReference type="Gene3D" id="1.20.930.10">
    <property type="entry name" value="Conserved domain common to transcription factors TFIIS, elongin A, CRSP70"/>
    <property type="match status" value="1"/>
</dbReference>
<keyword evidence="4 8" id="KW-0862">Zinc</keyword>
<evidence type="ECO:0000256" key="4">
    <source>
        <dbReference type="ARBA" id="ARBA00022833"/>
    </source>
</evidence>
<keyword evidence="8" id="KW-0238">DNA-binding</keyword>
<dbReference type="OrthoDB" id="44867at2759"/>
<dbReference type="SMART" id="SM00440">
    <property type="entry name" value="ZnF_C2C2"/>
    <property type="match status" value="1"/>
</dbReference>
<dbReference type="InterPro" id="IPR017923">
    <property type="entry name" value="TFIIS_N"/>
</dbReference>
<dbReference type="Gene3D" id="1.10.472.30">
    <property type="entry name" value="Transcription elongation factor S-II, central domain"/>
    <property type="match status" value="1"/>
</dbReference>
<dbReference type="InterPro" id="IPR006289">
    <property type="entry name" value="TFSII"/>
</dbReference>
<dbReference type="FunFam" id="2.20.25.10:FF:000001">
    <property type="entry name" value="Probable Transcription elongation factor S-II"/>
    <property type="match status" value="1"/>
</dbReference>
<evidence type="ECO:0000256" key="8">
    <source>
        <dbReference type="RuleBase" id="RU368078"/>
    </source>
</evidence>
<comment type="similarity">
    <text evidence="8">Belongs to the TFS-II family.</text>
</comment>
<dbReference type="InterPro" id="IPR035100">
    <property type="entry name" value="TF_IIS-typ"/>
</dbReference>
<dbReference type="CDD" id="cd00183">
    <property type="entry name" value="TFIIS_I"/>
    <property type="match status" value="1"/>
</dbReference>
<dbReference type="Proteomes" id="UP000196158">
    <property type="component" value="Unassembled WGS sequence"/>
</dbReference>
<feature type="domain" description="TFIIS-type" evidence="10">
    <location>
        <begin position="271"/>
        <end position="311"/>
    </location>
</feature>
<dbReference type="InterPro" id="IPR035441">
    <property type="entry name" value="TFIIS/LEDGF_dom_sf"/>
</dbReference>
<evidence type="ECO:0000256" key="2">
    <source>
        <dbReference type="ARBA" id="ARBA00022723"/>
    </source>
</evidence>
<keyword evidence="5 7" id="KW-0539">Nucleus</keyword>
<reference evidence="13 14" key="1">
    <citation type="submission" date="2017-04" db="EMBL/GenBank/DDBJ databases">
        <authorList>
            <person name="Afonso C.L."/>
            <person name="Miller P.J."/>
            <person name="Scott M.A."/>
            <person name="Spackman E."/>
            <person name="Goraichik I."/>
            <person name="Dimitrov K.M."/>
            <person name="Suarez D.L."/>
            <person name="Swayne D.E."/>
        </authorList>
    </citation>
    <scope>NUCLEOTIDE SEQUENCE [LARGE SCALE GENOMIC DNA]</scope>
</reference>
<dbReference type="PIRSF" id="PIRSF006704">
    <property type="entry name" value="TF_IIS"/>
    <property type="match status" value="1"/>
</dbReference>
<dbReference type="InterPro" id="IPR001222">
    <property type="entry name" value="Znf_TFIIS"/>
</dbReference>
<feature type="compositionally biased region" description="Low complexity" evidence="9">
    <location>
        <begin position="85"/>
        <end position="94"/>
    </location>
</feature>